<evidence type="ECO:0000313" key="1">
    <source>
        <dbReference type="EMBL" id="VEL17015.1"/>
    </source>
</evidence>
<reference evidence="1" key="1">
    <citation type="submission" date="2018-11" db="EMBL/GenBank/DDBJ databases">
        <authorList>
            <consortium name="Pathogen Informatics"/>
        </authorList>
    </citation>
    <scope>NUCLEOTIDE SEQUENCE</scope>
</reference>
<name>A0A3S5CKZ6_9PLAT</name>
<dbReference type="AlphaFoldDB" id="A0A3S5CKZ6"/>
<dbReference type="EMBL" id="CAAALY010030728">
    <property type="protein sequence ID" value="VEL17015.1"/>
    <property type="molecule type" value="Genomic_DNA"/>
</dbReference>
<dbReference type="Proteomes" id="UP000784294">
    <property type="component" value="Unassembled WGS sequence"/>
</dbReference>
<comment type="caution">
    <text evidence="1">The sequence shown here is derived from an EMBL/GenBank/DDBJ whole genome shotgun (WGS) entry which is preliminary data.</text>
</comment>
<proteinExistence type="predicted"/>
<protein>
    <submittedName>
        <fullName evidence="1">Uncharacterized protein</fullName>
    </submittedName>
</protein>
<gene>
    <name evidence="1" type="ORF">PXEA_LOCUS10455</name>
</gene>
<keyword evidence="2" id="KW-1185">Reference proteome</keyword>
<organism evidence="1 2">
    <name type="scientific">Protopolystoma xenopodis</name>
    <dbReference type="NCBI Taxonomy" id="117903"/>
    <lineage>
        <taxon>Eukaryota</taxon>
        <taxon>Metazoa</taxon>
        <taxon>Spiralia</taxon>
        <taxon>Lophotrochozoa</taxon>
        <taxon>Platyhelminthes</taxon>
        <taxon>Monogenea</taxon>
        <taxon>Polyopisthocotylea</taxon>
        <taxon>Polystomatidea</taxon>
        <taxon>Polystomatidae</taxon>
        <taxon>Protopolystoma</taxon>
    </lineage>
</organism>
<accession>A0A3S5CKZ6</accession>
<sequence length="77" mass="8701">MYDSSLRHGRRWYLTLTHHRRRGTCTSSGLCDVIGWHHCPLAPLTLSLRNVQSGSGIQFLVHASSGYAYRAHPPLRS</sequence>
<evidence type="ECO:0000313" key="2">
    <source>
        <dbReference type="Proteomes" id="UP000784294"/>
    </source>
</evidence>